<name>M7NQ41_9BACT</name>
<dbReference type="PANTHER" id="PTHR10963:SF55">
    <property type="entry name" value="GLYCOSIDE HYDROLASE FAMILY 16 PROTEIN"/>
    <property type="match status" value="1"/>
</dbReference>
<dbReference type="Pfam" id="PF17957">
    <property type="entry name" value="Big_7"/>
    <property type="match status" value="1"/>
</dbReference>
<evidence type="ECO:0000256" key="1">
    <source>
        <dbReference type="ARBA" id="ARBA00006865"/>
    </source>
</evidence>
<dbReference type="Pfam" id="PF18962">
    <property type="entry name" value="Por_Secre_tail"/>
    <property type="match status" value="1"/>
</dbReference>
<accession>M7NQ41</accession>
<dbReference type="RefSeq" id="WP_009194473.1">
    <property type="nucleotide sequence ID" value="NZ_AODQ01000017.1"/>
</dbReference>
<dbReference type="eggNOG" id="COG3979">
    <property type="taxonomic scope" value="Bacteria"/>
</dbReference>
<keyword evidence="5" id="KW-1185">Reference proteome</keyword>
<dbReference type="Gene3D" id="2.60.120.200">
    <property type="match status" value="1"/>
</dbReference>
<keyword evidence="4" id="KW-0378">Hydrolase</keyword>
<evidence type="ECO:0000313" key="5">
    <source>
        <dbReference type="Proteomes" id="UP000011910"/>
    </source>
</evidence>
<dbReference type="eggNOG" id="COG2273">
    <property type="taxonomic scope" value="Bacteria"/>
</dbReference>
<keyword evidence="2" id="KW-0732">Signal</keyword>
<dbReference type="STRING" id="1279009.ADICEAN_01073"/>
<dbReference type="SUPFAM" id="SSF49299">
    <property type="entry name" value="PKD domain"/>
    <property type="match status" value="1"/>
</dbReference>
<feature type="signal peptide" evidence="2">
    <location>
        <begin position="1"/>
        <end position="19"/>
    </location>
</feature>
<dbReference type="GO" id="GO:0005975">
    <property type="term" value="P:carbohydrate metabolic process"/>
    <property type="evidence" value="ECO:0007669"/>
    <property type="project" value="InterPro"/>
</dbReference>
<keyword evidence="4" id="KW-0326">Glycosidase</keyword>
<comment type="similarity">
    <text evidence="1">Belongs to the glycosyl hydrolase 16 family.</text>
</comment>
<proteinExistence type="inferred from homology"/>
<gene>
    <name evidence="4" type="primary">bglA_1</name>
    <name evidence="4" type="ORF">ADICEAN_01073</name>
</gene>
<dbReference type="InterPro" id="IPR026444">
    <property type="entry name" value="Secre_tail"/>
</dbReference>
<feature type="chain" id="PRO_5004082280" evidence="2">
    <location>
        <begin position="20"/>
        <end position="702"/>
    </location>
</feature>
<dbReference type="Proteomes" id="UP000011910">
    <property type="component" value="Unassembled WGS sequence"/>
</dbReference>
<feature type="domain" description="GH16" evidence="3">
    <location>
        <begin position="16"/>
        <end position="263"/>
    </location>
</feature>
<dbReference type="SUPFAM" id="SSF49899">
    <property type="entry name" value="Concanavalin A-like lectins/glucanases"/>
    <property type="match status" value="1"/>
</dbReference>
<dbReference type="PANTHER" id="PTHR10963">
    <property type="entry name" value="GLYCOSYL HYDROLASE-RELATED"/>
    <property type="match status" value="1"/>
</dbReference>
<dbReference type="Pfam" id="PF00722">
    <property type="entry name" value="Glyco_hydro_16"/>
    <property type="match status" value="1"/>
</dbReference>
<dbReference type="PATRIC" id="fig|1279009.4.peg.1089"/>
<dbReference type="Gene3D" id="2.60.40.10">
    <property type="entry name" value="Immunoglobulins"/>
    <property type="match status" value="1"/>
</dbReference>
<sequence length="702" mass="75551">MKKLVLLTMACCCTLLAQAQCPTPVWADEFSGTSLDQSKWNYQIGDGCAEGICGWGNNELQSYQQANVTVANGLLKITAKRERIRGANYTSGRINTKGKGDWTYGRMEARIKLPAGGGLWPAFWMLPTNEVYGGWPKSGEIDIMEFVGHHPQEVLGTIHYGDAYPNNQYQGNKYVLHEGTFPEGYHTFAIEWEPGEIRWLLDGVLYSTKRTADLLPYQWPFDKDFHFLLNVAVGGNLGGAVDNTIFPATMEVDWVRVYDTYLPYLQGAREVAYQASGTSYTLKNLPANATVNWSVPAGATLVSGQGTPTITVDWGSSGGQLTATYSTGCGTQQLQMLVRVEPSYQRSFSFQNFDAPATIAFSSATGTLSTVSNPAPNGVNGSALVGKYIRNASQQYDVLAYTVQNISDASLYYTKEKKFYMDVYTAAPAGTQILLQLETSTATASNYPSGRHSRYVATTTNTNSWERLEFSPLDQPDASASNSGVTKLIMLFASNTFTGDTYYWDNFDSYDAQNDGGGGGGNLAPAVSISSPASGSTFTSLNPIAITASASDADGSISKVDFYVGAQLLSTDTSAPYEASFTPPGNGTYTLTAVATDNEGASTSSAGVSITVQTSTKGGGKPKRLSGEVAYFPNPLKGELSIRLDDGQASGMVYILDTSGRRLATAPLEKGQAQLSVQQLPQGLYLLEIHTGQGIQVERVVK</sequence>
<reference evidence="4 5" key="1">
    <citation type="journal article" date="2013" name="Genome Announc.">
        <title>Draft Genome Sequence of Cesiribacter andamanensis Strain AMV16T, Isolated from a Soil Sample from a Mud Volcano in the Andaman Islands, India.</title>
        <authorList>
            <person name="Shivaji S."/>
            <person name="Ara S."/>
            <person name="Begum Z."/>
            <person name="Srinivas T.N."/>
            <person name="Singh A."/>
            <person name="Kumar Pinnaka A."/>
        </authorList>
    </citation>
    <scope>NUCLEOTIDE SEQUENCE [LARGE SCALE GENOMIC DNA]</scope>
    <source>
        <strain evidence="4 5">AMV16</strain>
    </source>
</reference>
<dbReference type="Pfam" id="PF19408">
    <property type="entry name" value="PKD_6"/>
    <property type="match status" value="1"/>
</dbReference>
<evidence type="ECO:0000256" key="2">
    <source>
        <dbReference type="SAM" id="SignalP"/>
    </source>
</evidence>
<comment type="caution">
    <text evidence="4">The sequence shown here is derived from an EMBL/GenBank/DDBJ whole genome shotgun (WGS) entry which is preliminary data.</text>
</comment>
<dbReference type="EMBL" id="AODQ01000017">
    <property type="protein sequence ID" value="EMR03830.1"/>
    <property type="molecule type" value="Genomic_DNA"/>
</dbReference>
<dbReference type="InterPro" id="IPR050546">
    <property type="entry name" value="Glycosyl_Hydrlase_16"/>
</dbReference>
<dbReference type="InterPro" id="IPR045829">
    <property type="entry name" value="PKD_6"/>
</dbReference>
<evidence type="ECO:0000259" key="3">
    <source>
        <dbReference type="PROSITE" id="PS51762"/>
    </source>
</evidence>
<dbReference type="NCBIfam" id="TIGR04183">
    <property type="entry name" value="Por_Secre_tail"/>
    <property type="match status" value="1"/>
</dbReference>
<dbReference type="InterPro" id="IPR000757">
    <property type="entry name" value="Beta-glucanase-like"/>
</dbReference>
<protein>
    <submittedName>
        <fullName evidence="4">Beta-glucanase</fullName>
        <ecNumber evidence="4">3.2.1.73</ecNumber>
    </submittedName>
</protein>
<dbReference type="GO" id="GO:0042972">
    <property type="term" value="F:licheninase activity"/>
    <property type="evidence" value="ECO:0007669"/>
    <property type="project" value="UniProtKB-EC"/>
</dbReference>
<dbReference type="AlphaFoldDB" id="M7NQ41"/>
<dbReference type="EC" id="3.2.1.73" evidence="4"/>
<dbReference type="CDD" id="cd08023">
    <property type="entry name" value="GH16_laminarinase_like"/>
    <property type="match status" value="1"/>
</dbReference>
<organism evidence="4 5">
    <name type="scientific">Cesiribacter andamanensis AMV16</name>
    <dbReference type="NCBI Taxonomy" id="1279009"/>
    <lineage>
        <taxon>Bacteria</taxon>
        <taxon>Pseudomonadati</taxon>
        <taxon>Bacteroidota</taxon>
        <taxon>Cytophagia</taxon>
        <taxon>Cytophagales</taxon>
        <taxon>Cesiribacteraceae</taxon>
        <taxon>Cesiribacter</taxon>
    </lineage>
</organism>
<dbReference type="InterPro" id="IPR013783">
    <property type="entry name" value="Ig-like_fold"/>
</dbReference>
<dbReference type="InterPro" id="IPR035986">
    <property type="entry name" value="PKD_dom_sf"/>
</dbReference>
<evidence type="ECO:0000313" key="4">
    <source>
        <dbReference type="EMBL" id="EMR03830.1"/>
    </source>
</evidence>
<dbReference type="InterPro" id="IPR013320">
    <property type="entry name" value="ConA-like_dom_sf"/>
</dbReference>
<dbReference type="OrthoDB" id="1421570at2"/>
<dbReference type="PROSITE" id="PS51762">
    <property type="entry name" value="GH16_2"/>
    <property type="match status" value="1"/>
</dbReference>